<feature type="domain" description="YdbS-like PH" evidence="3">
    <location>
        <begin position="415"/>
        <end position="491"/>
    </location>
</feature>
<dbReference type="RefSeq" id="WP_015254608.1">
    <property type="nucleotide sequence ID" value="NC_019897.1"/>
</dbReference>
<dbReference type="InterPro" id="IPR005182">
    <property type="entry name" value="YdbS-like_PH"/>
</dbReference>
<feature type="transmembrane region" description="Helical" evidence="2">
    <location>
        <begin position="12"/>
        <end position="34"/>
    </location>
</feature>
<keyword evidence="2" id="KW-0472">Membrane</keyword>
<dbReference type="HOGENOM" id="CLU_024617_6_0_9"/>
<evidence type="ECO:0000259" key="3">
    <source>
        <dbReference type="Pfam" id="PF03703"/>
    </source>
</evidence>
<feature type="domain" description="YdbS-like PH" evidence="3">
    <location>
        <begin position="67"/>
        <end position="144"/>
    </location>
</feature>
<feature type="transmembrane region" description="Helical" evidence="2">
    <location>
        <begin position="395"/>
        <end position="412"/>
    </location>
</feature>
<protein>
    <submittedName>
        <fullName evidence="4">Putative membrane protein</fullName>
    </submittedName>
</protein>
<evidence type="ECO:0000313" key="5">
    <source>
        <dbReference type="Proteomes" id="UP000010795"/>
    </source>
</evidence>
<evidence type="ECO:0000256" key="1">
    <source>
        <dbReference type="SAM" id="MobiDB-lite"/>
    </source>
</evidence>
<keyword evidence="2" id="KW-1133">Transmembrane helix</keyword>
<dbReference type="PANTHER" id="PTHR34473:SF2">
    <property type="entry name" value="UPF0699 TRANSMEMBRANE PROTEIN YDBT"/>
    <property type="match status" value="1"/>
</dbReference>
<evidence type="ECO:0000313" key="4">
    <source>
        <dbReference type="EMBL" id="AGA57857.1"/>
    </source>
</evidence>
<gene>
    <name evidence="4" type="ordered locus">Theco_1725</name>
</gene>
<reference evidence="5" key="1">
    <citation type="submission" date="2012-01" db="EMBL/GenBank/DDBJ databases">
        <title>Complete sequence of chromosome of Thermobacillus composti KWC4.</title>
        <authorList>
            <person name="Lucas S."/>
            <person name="Han J."/>
            <person name="Lapidus A."/>
            <person name="Cheng J.-F."/>
            <person name="Goodwin L."/>
            <person name="Pitluck S."/>
            <person name="Peters L."/>
            <person name="Ovchinnikova G."/>
            <person name="Teshima H."/>
            <person name="Detter J.C."/>
            <person name="Han C."/>
            <person name="Tapia R."/>
            <person name="Land M."/>
            <person name="Hauser L."/>
            <person name="Kyrpides N."/>
            <person name="Ivanova N."/>
            <person name="Pagani I."/>
            <person name="Anderson I."/>
            <person name="Woyke T."/>
        </authorList>
    </citation>
    <scope>NUCLEOTIDE SEQUENCE [LARGE SCALE GENOMIC DNA]</scope>
    <source>
        <strain evidence="5">DSM 18247 / JCM 13945 / KWC4</strain>
    </source>
</reference>
<keyword evidence="5" id="KW-1185">Reference proteome</keyword>
<keyword evidence="2" id="KW-0812">Transmembrane</keyword>
<dbReference type="InterPro" id="IPR014529">
    <property type="entry name" value="UCP026631"/>
</dbReference>
<dbReference type="eggNOG" id="COG3428">
    <property type="taxonomic scope" value="Bacteria"/>
</dbReference>
<dbReference type="Proteomes" id="UP000010795">
    <property type="component" value="Chromosome"/>
</dbReference>
<dbReference type="Pfam" id="PF03703">
    <property type="entry name" value="bPH_2"/>
    <property type="match status" value="3"/>
</dbReference>
<dbReference type="PANTHER" id="PTHR34473">
    <property type="entry name" value="UPF0699 TRANSMEMBRANE PROTEIN YDBS"/>
    <property type="match status" value="1"/>
</dbReference>
<dbReference type="STRING" id="717605.Theco_1725"/>
<dbReference type="AlphaFoldDB" id="L0EDJ3"/>
<feature type="domain" description="YdbS-like PH" evidence="3">
    <location>
        <begin position="270"/>
        <end position="346"/>
    </location>
</feature>
<dbReference type="EMBL" id="CP003255">
    <property type="protein sequence ID" value="AGA57857.1"/>
    <property type="molecule type" value="Genomic_DNA"/>
</dbReference>
<evidence type="ECO:0000256" key="2">
    <source>
        <dbReference type="SAM" id="Phobius"/>
    </source>
</evidence>
<dbReference type="KEGG" id="tco:Theco_1725"/>
<organism evidence="4 5">
    <name type="scientific">Thermobacillus composti (strain DSM 18247 / JCM 13945 / KWC4)</name>
    <dbReference type="NCBI Taxonomy" id="717605"/>
    <lineage>
        <taxon>Bacteria</taxon>
        <taxon>Bacillati</taxon>
        <taxon>Bacillota</taxon>
        <taxon>Bacilli</taxon>
        <taxon>Bacillales</taxon>
        <taxon>Paenibacillaceae</taxon>
        <taxon>Thermobacillus</taxon>
    </lineage>
</organism>
<name>L0EDJ3_THECK</name>
<feature type="transmembrane region" description="Helical" evidence="2">
    <location>
        <begin position="369"/>
        <end position="389"/>
    </location>
</feature>
<feature type="transmembrane region" description="Helical" evidence="2">
    <location>
        <begin position="194"/>
        <end position="215"/>
    </location>
</feature>
<feature type="compositionally biased region" description="Low complexity" evidence="1">
    <location>
        <begin position="170"/>
        <end position="179"/>
    </location>
</feature>
<feature type="transmembrane region" description="Helical" evidence="2">
    <location>
        <begin position="46"/>
        <end position="68"/>
    </location>
</feature>
<dbReference type="PIRSF" id="PIRSF026631">
    <property type="entry name" value="UCP026631"/>
    <property type="match status" value="1"/>
</dbReference>
<feature type="region of interest" description="Disordered" evidence="1">
    <location>
        <begin position="153"/>
        <end position="179"/>
    </location>
</feature>
<feature type="transmembrane region" description="Helical" evidence="2">
    <location>
        <begin position="244"/>
        <end position="265"/>
    </location>
</feature>
<proteinExistence type="predicted"/>
<accession>L0EDJ3</accession>
<dbReference type="OrthoDB" id="2195155at2"/>
<sequence length="518" mass="56299">MKNSSMPRRQHPISVLFFIMKIVKDMIYPLAAFILSTTLREDVHPLWLWGGIALFSAVAIALGALSWLRYVYRLESNAMHVEYGLIIRKKLSIPRDRVQSVDMSAGIVQRLFGVQKLVIETAGGRKPEVVLSAVSKAEADRIRTAMVKDASDAAVPGAGSGAHDDGQGPSGASAGSADGSAAARPLYRVPTGRILLYSATSGRIFLSLAIIAALYSQFDDWVRNLGLFDPDAWEAVMPSDVKGWAWFAAAACAVIWLLGTAVITVKEYGFTIERQGGKLLIRRGLLERKQFSVAVERIQAVQVTQNALRRMFGCASVNLVTFASIKNDGQIHSLLCPLVPVRDIPELLAAFVPEAVWPEDFERPGREALTGYIAFPLSVAAAAAVPGLIWIPGGYGWTALALPAAALLHGVLRFRHAGWRLSNDGIIVRSGGFGVQVAFIPRRRIQWLRTKVSPLQARRKLATLQVVTASSSYAAVWLIRHIPQAKAAELIERLRGRQPSPSLILSPVSANRTDSGSS</sequence>